<dbReference type="eggNOG" id="ENOG5034675">
    <property type="taxonomic scope" value="Bacteria"/>
</dbReference>
<protein>
    <submittedName>
        <fullName evidence="2">Uncharacterized protein</fullName>
    </submittedName>
</protein>
<accession>F0RRK6</accession>
<feature type="transmembrane region" description="Helical" evidence="1">
    <location>
        <begin position="150"/>
        <end position="170"/>
    </location>
</feature>
<dbReference type="HOGENOM" id="CLU_1467310_0_0_12"/>
<keyword evidence="1" id="KW-0812">Transmembrane</keyword>
<evidence type="ECO:0000313" key="2">
    <source>
        <dbReference type="EMBL" id="ADY14265.1"/>
    </source>
</evidence>
<dbReference type="KEGG" id="sbu:SpiBuddy_2452"/>
<name>F0RRK6_SPHGB</name>
<dbReference type="EMBL" id="CP002541">
    <property type="protein sequence ID" value="ADY14265.1"/>
    <property type="molecule type" value="Genomic_DNA"/>
</dbReference>
<dbReference type="Proteomes" id="UP000008466">
    <property type="component" value="Chromosome"/>
</dbReference>
<dbReference type="RefSeq" id="WP_013608111.1">
    <property type="nucleotide sequence ID" value="NC_015152.1"/>
</dbReference>
<feature type="transmembrane region" description="Helical" evidence="1">
    <location>
        <begin position="16"/>
        <end position="36"/>
    </location>
</feature>
<proteinExistence type="predicted"/>
<dbReference type="AlphaFoldDB" id="F0RRK6"/>
<dbReference type="STRING" id="158189.SpiBuddy_2452"/>
<dbReference type="OrthoDB" id="2962700at2"/>
<reference evidence="3" key="1">
    <citation type="submission" date="2011-02" db="EMBL/GenBank/DDBJ databases">
        <title>Complete sequence of Spirochaeta sp. Buddy.</title>
        <authorList>
            <person name="Lucas S."/>
            <person name="Copeland A."/>
            <person name="Lapidus A."/>
            <person name="Cheng J.-F."/>
            <person name="Goodwin L."/>
            <person name="Pitluck S."/>
            <person name="Zeytun A."/>
            <person name="Detter J.C."/>
            <person name="Han C."/>
            <person name="Tapia R."/>
            <person name="Land M."/>
            <person name="Hauser L."/>
            <person name="Kyrpides N."/>
            <person name="Ivanova N."/>
            <person name="Mikhailova N."/>
            <person name="Pagani I."/>
            <person name="Ritalahti K.M."/>
            <person name="Loeffler F.E."/>
            <person name="Woyke T."/>
        </authorList>
    </citation>
    <scope>NUCLEOTIDE SEQUENCE [LARGE SCALE GENOMIC DNA]</scope>
    <source>
        <strain evidence="3">ATCC BAA-1886 / DSM 22777 / Buddy</strain>
    </source>
</reference>
<feature type="transmembrane region" description="Helical" evidence="1">
    <location>
        <begin position="90"/>
        <end position="111"/>
    </location>
</feature>
<feature type="transmembrane region" description="Helical" evidence="1">
    <location>
        <begin position="57"/>
        <end position="78"/>
    </location>
</feature>
<feature type="transmembrane region" description="Helical" evidence="1">
    <location>
        <begin position="123"/>
        <end position="144"/>
    </location>
</feature>
<organism evidence="2 3">
    <name type="scientific">Sphaerochaeta globosa (strain ATCC BAA-1886 / DSM 22777 / Buddy)</name>
    <name type="common">Spirochaeta sp. (strain Buddy)</name>
    <dbReference type="NCBI Taxonomy" id="158189"/>
    <lineage>
        <taxon>Bacteria</taxon>
        <taxon>Pseudomonadati</taxon>
        <taxon>Spirochaetota</taxon>
        <taxon>Spirochaetia</taxon>
        <taxon>Spirochaetales</taxon>
        <taxon>Sphaerochaetaceae</taxon>
        <taxon>Sphaerochaeta</taxon>
    </lineage>
</organism>
<sequence>MLEGVSLFGNPIIKESIIGLSDAIPVFLLGILLSLVNPKKDSKNYAIPCFTHPKYKVISLFAVLFLAGRYLAYSTGLITSGLHDMSVGTFVWTLLMGIAIGTSFILLGDYRNEKSLKHRAGEFSFLIFGMNWSVFLVFMPLLFSGYTIDVILRIVLDTTIVMIASCMILADNQFLHKLPTIKIG</sequence>
<keyword evidence="3" id="KW-1185">Reference proteome</keyword>
<keyword evidence="1" id="KW-1133">Transmembrane helix</keyword>
<evidence type="ECO:0000256" key="1">
    <source>
        <dbReference type="SAM" id="Phobius"/>
    </source>
</evidence>
<keyword evidence="1" id="KW-0472">Membrane</keyword>
<evidence type="ECO:0000313" key="3">
    <source>
        <dbReference type="Proteomes" id="UP000008466"/>
    </source>
</evidence>
<gene>
    <name evidence="2" type="ordered locus">SpiBuddy_2452</name>
</gene>